<feature type="region of interest" description="Disordered" evidence="1">
    <location>
        <begin position="1"/>
        <end position="28"/>
    </location>
</feature>
<feature type="compositionally biased region" description="Basic residues" evidence="1">
    <location>
        <begin position="19"/>
        <end position="28"/>
    </location>
</feature>
<dbReference type="RefSeq" id="WP_088466744.1">
    <property type="nucleotide sequence ID" value="NZ_JAZHOJ010000009.1"/>
</dbReference>
<protein>
    <submittedName>
        <fullName evidence="2">Uncharacterized protein</fullName>
    </submittedName>
</protein>
<proteinExistence type="predicted"/>
<name>A0ABW8PGG1_9FLAO</name>
<gene>
    <name evidence="2" type="ORF">V3467_05940</name>
</gene>
<evidence type="ECO:0000313" key="3">
    <source>
        <dbReference type="Proteomes" id="UP001621713"/>
    </source>
</evidence>
<accession>A0ABW8PGG1</accession>
<sequence>MSIISTNSDKRVENEGRKQTKRHTKDKIKKKLNVLVCKKDLFKRSKEKHNTNFKLIKFDVGIK</sequence>
<keyword evidence="3" id="KW-1185">Reference proteome</keyword>
<feature type="compositionally biased region" description="Basic and acidic residues" evidence="1">
    <location>
        <begin position="8"/>
        <end position="18"/>
    </location>
</feature>
<evidence type="ECO:0000256" key="1">
    <source>
        <dbReference type="SAM" id="MobiDB-lite"/>
    </source>
</evidence>
<dbReference type="EMBL" id="JAZHOJ010000009">
    <property type="protein sequence ID" value="MFK7003391.1"/>
    <property type="molecule type" value="Genomic_DNA"/>
</dbReference>
<dbReference type="Proteomes" id="UP001621713">
    <property type="component" value="Unassembled WGS sequence"/>
</dbReference>
<comment type="caution">
    <text evidence="2">The sequence shown here is derived from an EMBL/GenBank/DDBJ whole genome shotgun (WGS) entry which is preliminary data.</text>
</comment>
<evidence type="ECO:0000313" key="2">
    <source>
        <dbReference type="EMBL" id="MFK7003391.1"/>
    </source>
</evidence>
<organism evidence="2 3">
    <name type="scientific">Flavobacterium covae</name>
    <dbReference type="NCBI Taxonomy" id="2906076"/>
    <lineage>
        <taxon>Bacteria</taxon>
        <taxon>Pseudomonadati</taxon>
        <taxon>Bacteroidota</taxon>
        <taxon>Flavobacteriia</taxon>
        <taxon>Flavobacteriales</taxon>
        <taxon>Flavobacteriaceae</taxon>
        <taxon>Flavobacterium</taxon>
    </lineage>
</organism>
<reference evidence="2 3" key="1">
    <citation type="submission" date="2024-02" db="EMBL/GenBank/DDBJ databases">
        <title>Comparative Genomic Analysis of Flavobacterium Species Causing Columnaris Disease of Freshwater Fish in Thailand: Insights into Virulence and Resistance Mechanisms.</title>
        <authorList>
            <person name="Nguyen D."/>
            <person name="Chokmangmeepisarn P."/>
            <person name="Khianchaikhan K."/>
            <person name="Morishita M."/>
            <person name="Bunnoy A."/>
            <person name="Rodkhum C."/>
        </authorList>
    </citation>
    <scope>NUCLEOTIDE SEQUENCE [LARGE SCALE GENOMIC DNA]</scope>
    <source>
        <strain evidence="2 3">PCBSB2203</strain>
    </source>
</reference>